<keyword evidence="3" id="KW-0731">Sigma factor</keyword>
<dbReference type="GO" id="GO:0016987">
    <property type="term" value="F:sigma factor activity"/>
    <property type="evidence" value="ECO:0007669"/>
    <property type="project" value="UniProtKB-KW"/>
</dbReference>
<evidence type="ECO:0000259" key="7">
    <source>
        <dbReference type="Pfam" id="PF08281"/>
    </source>
</evidence>
<dbReference type="GO" id="GO:0003677">
    <property type="term" value="F:DNA binding"/>
    <property type="evidence" value="ECO:0007669"/>
    <property type="project" value="UniProtKB-KW"/>
</dbReference>
<dbReference type="NCBIfam" id="TIGR02937">
    <property type="entry name" value="sigma70-ECF"/>
    <property type="match status" value="1"/>
</dbReference>
<evidence type="ECO:0000256" key="2">
    <source>
        <dbReference type="ARBA" id="ARBA00023015"/>
    </source>
</evidence>
<dbReference type="PANTHER" id="PTHR43133:SF8">
    <property type="entry name" value="RNA POLYMERASE SIGMA FACTOR HI_1459-RELATED"/>
    <property type="match status" value="1"/>
</dbReference>
<comment type="caution">
    <text evidence="8">The sequence shown here is derived from an EMBL/GenBank/DDBJ whole genome shotgun (WGS) entry which is preliminary data.</text>
</comment>
<dbReference type="AlphaFoldDB" id="B6W6D3"/>
<sequence length="195" mass="23370">MYYNRYILYKAILEVGELLDISIDFFLVCRIRNGDDKAAEIIIRKYYKKVFDYCKYHSENIHTAEDLTQEVFLIFLKKITQYKHRGKLLNYLYTIARNKCIDERKKESNKDISIECIDYEVSSSFNESERTIESLYVRQAVKKLPSDIREIIIMYYFLDMKQREIADICGISLELVKYRLRKGKEMIKKYLGGEI</sequence>
<comment type="similarity">
    <text evidence="1">Belongs to the sigma-70 factor family. ECF subfamily.</text>
</comment>
<evidence type="ECO:0000259" key="6">
    <source>
        <dbReference type="Pfam" id="PF04542"/>
    </source>
</evidence>
<keyword evidence="2" id="KW-0805">Transcription regulation</keyword>
<evidence type="ECO:0000256" key="4">
    <source>
        <dbReference type="ARBA" id="ARBA00023125"/>
    </source>
</evidence>
<dbReference type="SUPFAM" id="SSF88659">
    <property type="entry name" value="Sigma3 and sigma4 domains of RNA polymerase sigma factors"/>
    <property type="match status" value="1"/>
</dbReference>
<dbReference type="InterPro" id="IPR013325">
    <property type="entry name" value="RNA_pol_sigma_r2"/>
</dbReference>
<name>B6W6D3_9FIRM</name>
<dbReference type="Proteomes" id="UP000005451">
    <property type="component" value="Unassembled WGS sequence"/>
</dbReference>
<dbReference type="CDD" id="cd06171">
    <property type="entry name" value="Sigma70_r4"/>
    <property type="match status" value="1"/>
</dbReference>
<dbReference type="EMBL" id="ABXA01000002">
    <property type="protein sequence ID" value="EEB37081.1"/>
    <property type="molecule type" value="Genomic_DNA"/>
</dbReference>
<proteinExistence type="inferred from homology"/>
<dbReference type="InterPro" id="IPR013324">
    <property type="entry name" value="RNA_pol_sigma_r3/r4-like"/>
</dbReference>
<dbReference type="STRING" id="561177.ANHYDRO_00113"/>
<evidence type="ECO:0000256" key="5">
    <source>
        <dbReference type="ARBA" id="ARBA00023163"/>
    </source>
</evidence>
<dbReference type="InterPro" id="IPR014284">
    <property type="entry name" value="RNA_pol_sigma-70_dom"/>
</dbReference>
<reference evidence="8 9" key="1">
    <citation type="submission" date="2008-09" db="EMBL/GenBank/DDBJ databases">
        <authorList>
            <person name="Fulton L."/>
            <person name="Clifton S."/>
            <person name="Fulton B."/>
            <person name="Xu J."/>
            <person name="Minx P."/>
            <person name="Pepin K.H."/>
            <person name="Johnson M."/>
            <person name="Thiruvilangam P."/>
            <person name="Bhonagiri V."/>
            <person name="Nash W.E."/>
            <person name="Mardis E.R."/>
            <person name="Wilson R.K."/>
        </authorList>
    </citation>
    <scope>NUCLEOTIDE SEQUENCE [LARGE SCALE GENOMIC DNA]</scope>
    <source>
        <strain evidence="8 9">DSM 7454</strain>
    </source>
</reference>
<dbReference type="GO" id="GO:0006352">
    <property type="term" value="P:DNA-templated transcription initiation"/>
    <property type="evidence" value="ECO:0007669"/>
    <property type="project" value="InterPro"/>
</dbReference>
<dbReference type="SUPFAM" id="SSF88946">
    <property type="entry name" value="Sigma2 domain of RNA polymerase sigma factors"/>
    <property type="match status" value="1"/>
</dbReference>
<dbReference type="Pfam" id="PF08281">
    <property type="entry name" value="Sigma70_r4_2"/>
    <property type="match status" value="1"/>
</dbReference>
<feature type="domain" description="RNA polymerase sigma factor 70 region 4 type 2" evidence="7">
    <location>
        <begin position="136"/>
        <end position="185"/>
    </location>
</feature>
<feature type="domain" description="RNA polymerase sigma-70 region 2" evidence="6">
    <location>
        <begin position="42"/>
        <end position="108"/>
    </location>
</feature>
<dbReference type="Gene3D" id="1.10.1740.10">
    <property type="match status" value="1"/>
</dbReference>
<dbReference type="InterPro" id="IPR007627">
    <property type="entry name" value="RNA_pol_sigma70_r2"/>
</dbReference>
<accession>B6W6D3</accession>
<dbReference type="InterPro" id="IPR036388">
    <property type="entry name" value="WH-like_DNA-bd_sf"/>
</dbReference>
<dbReference type="PANTHER" id="PTHR43133">
    <property type="entry name" value="RNA POLYMERASE ECF-TYPE SIGMA FACTO"/>
    <property type="match status" value="1"/>
</dbReference>
<evidence type="ECO:0000256" key="3">
    <source>
        <dbReference type="ARBA" id="ARBA00023082"/>
    </source>
</evidence>
<evidence type="ECO:0000313" key="8">
    <source>
        <dbReference type="EMBL" id="EEB37081.1"/>
    </source>
</evidence>
<dbReference type="InterPro" id="IPR039425">
    <property type="entry name" value="RNA_pol_sigma-70-like"/>
</dbReference>
<dbReference type="eggNOG" id="COG1595">
    <property type="taxonomic scope" value="Bacteria"/>
</dbReference>
<reference evidence="8 9" key="2">
    <citation type="submission" date="2008-10" db="EMBL/GenBank/DDBJ databases">
        <title>Draft genome sequence of Anaerococcus hydrogenalis (DSM 7454).</title>
        <authorList>
            <person name="Sudarsanam P."/>
            <person name="Ley R."/>
            <person name="Guruge J."/>
            <person name="Turnbaugh P.J."/>
            <person name="Mahowald M."/>
            <person name="Liep D."/>
            <person name="Gordon J."/>
        </authorList>
    </citation>
    <scope>NUCLEOTIDE SEQUENCE [LARGE SCALE GENOMIC DNA]</scope>
    <source>
        <strain evidence="8 9">DSM 7454</strain>
    </source>
</reference>
<evidence type="ECO:0000256" key="1">
    <source>
        <dbReference type="ARBA" id="ARBA00010641"/>
    </source>
</evidence>
<organism evidence="8 9">
    <name type="scientific">Anaerococcus hydrogenalis DSM 7454</name>
    <dbReference type="NCBI Taxonomy" id="561177"/>
    <lineage>
        <taxon>Bacteria</taxon>
        <taxon>Bacillati</taxon>
        <taxon>Bacillota</taxon>
        <taxon>Tissierellia</taxon>
        <taxon>Tissierellales</taxon>
        <taxon>Peptoniphilaceae</taxon>
        <taxon>Anaerococcus</taxon>
    </lineage>
</organism>
<gene>
    <name evidence="8" type="ORF">ANHYDRO_00113</name>
</gene>
<protein>
    <submittedName>
        <fullName evidence="8">Sigma-70 region 2</fullName>
    </submittedName>
</protein>
<dbReference type="Gene3D" id="1.10.10.10">
    <property type="entry name" value="Winged helix-like DNA-binding domain superfamily/Winged helix DNA-binding domain"/>
    <property type="match status" value="1"/>
</dbReference>
<keyword evidence="4" id="KW-0238">DNA-binding</keyword>
<keyword evidence="5" id="KW-0804">Transcription</keyword>
<dbReference type="Pfam" id="PF04542">
    <property type="entry name" value="Sigma70_r2"/>
    <property type="match status" value="1"/>
</dbReference>
<evidence type="ECO:0000313" key="9">
    <source>
        <dbReference type="Proteomes" id="UP000005451"/>
    </source>
</evidence>
<dbReference type="InterPro" id="IPR013249">
    <property type="entry name" value="RNA_pol_sigma70_r4_t2"/>
</dbReference>